<dbReference type="GO" id="GO:0000184">
    <property type="term" value="P:nuclear-transcribed mRNA catabolic process, nonsense-mediated decay"/>
    <property type="evidence" value="ECO:0007669"/>
    <property type="project" value="InterPro"/>
</dbReference>
<evidence type="ECO:0000313" key="2">
    <source>
        <dbReference type="EMBL" id="EIE27824.1"/>
    </source>
</evidence>
<feature type="compositionally biased region" description="Low complexity" evidence="1">
    <location>
        <begin position="419"/>
        <end position="450"/>
    </location>
</feature>
<dbReference type="RefSeq" id="XP_005652368.1">
    <property type="nucleotide sequence ID" value="XM_005652311.1"/>
</dbReference>
<comment type="caution">
    <text evidence="2">The sequence shown here is derived from an EMBL/GenBank/DDBJ whole genome shotgun (WGS) entry which is preliminary data.</text>
</comment>
<dbReference type="EMBL" id="AGSI01000001">
    <property type="protein sequence ID" value="EIE27824.1"/>
    <property type="molecule type" value="Genomic_DNA"/>
</dbReference>
<dbReference type="Pfam" id="PF15785">
    <property type="entry name" value="SMG1"/>
    <property type="match status" value="1"/>
</dbReference>
<keyword evidence="3" id="KW-1185">Reference proteome</keyword>
<name>I0ZB05_COCSC</name>
<dbReference type="AlphaFoldDB" id="I0ZB05"/>
<protein>
    <submittedName>
        <fullName evidence="2">Uncharacterized protein</fullName>
    </submittedName>
</protein>
<feature type="region of interest" description="Disordered" evidence="1">
    <location>
        <begin position="670"/>
        <end position="701"/>
    </location>
</feature>
<proteinExistence type="predicted"/>
<accession>I0ZB05</accession>
<gene>
    <name evidence="2" type="ORF">COCSUDRAFT_83444</name>
</gene>
<dbReference type="STRING" id="574566.I0ZB05"/>
<dbReference type="GeneID" id="17045183"/>
<feature type="compositionally biased region" description="Low complexity" evidence="1">
    <location>
        <begin position="679"/>
        <end position="692"/>
    </location>
</feature>
<reference evidence="2 3" key="1">
    <citation type="journal article" date="2012" name="Genome Biol.">
        <title>The genome of the polar eukaryotic microalga coccomyxa subellipsoidea reveals traits of cold adaptation.</title>
        <authorList>
            <person name="Blanc G."/>
            <person name="Agarkova I."/>
            <person name="Grimwood J."/>
            <person name="Kuo A."/>
            <person name="Brueggeman A."/>
            <person name="Dunigan D."/>
            <person name="Gurnon J."/>
            <person name="Ladunga I."/>
            <person name="Lindquist E."/>
            <person name="Lucas S."/>
            <person name="Pangilinan J."/>
            <person name="Proschold T."/>
            <person name="Salamov A."/>
            <person name="Schmutz J."/>
            <person name="Weeks D."/>
            <person name="Yamada T."/>
            <person name="Claverie J.M."/>
            <person name="Grigoriev I."/>
            <person name="Van Etten J."/>
            <person name="Lomsadze A."/>
            <person name="Borodovsky M."/>
        </authorList>
    </citation>
    <scope>NUCLEOTIDE SEQUENCE [LARGE SCALE GENOMIC DNA]</scope>
    <source>
        <strain evidence="2 3">C-169</strain>
    </source>
</reference>
<feature type="compositionally biased region" description="Low complexity" evidence="1">
    <location>
        <begin position="489"/>
        <end position="506"/>
    </location>
</feature>
<dbReference type="KEGG" id="csl:COCSUDRAFT_83444"/>
<feature type="region of interest" description="Disordered" evidence="1">
    <location>
        <begin position="400"/>
        <end position="522"/>
    </location>
</feature>
<dbReference type="Proteomes" id="UP000007264">
    <property type="component" value="Unassembled WGS sequence"/>
</dbReference>
<feature type="compositionally biased region" description="Pro residues" evidence="1">
    <location>
        <begin position="402"/>
        <end position="418"/>
    </location>
</feature>
<sequence length="1061" mass="109666">MDKWLVASAAAVSQHQKLSSLDDSGLGEGIGAAEESLGYSVQQLQLSQADGASVCSSESQEGRMPATSFCEAAVQAVLSLAEAGDESLRRRAADYARRLLAPASAADTAPDQAAVPGAPDMIDSGVWACVTDEQLVKLGQTACERLSDVSAAVAGPWRGLLSELEPHLARIATGIGTSSSCCLPLLQHDASAQVRPSWRAELAQQPQRQLLQPQQLTRVLDWFTQASPALLIRPQAGPTILTRPAAADAAPVRKEADMMEWLAQLPGACPGLDDTQPAELRSPTSQAEAACWAVEESARQCVSARMRTHYGGPAQTFAALEAGLQTRLTRVLSNASSPHKGSATELQATWLFLEFMFALERQVQAACEGSCALPPPPLPATSFFSVGKNCKRQASALLAPAPAEPPAPKPSPAAPQPPAAASAAEPAAPLGQADWPSLGAASAASKAKPSAQEKKRSRQASKPDRKKQAGRKAVPLAVQPRILQRSEEAAAAARPEPASRPPSASRKAGAHQKSRQTAAGADVLEKLSREVLSTLRQACGALCAMGDPDTIGGLHAHVLEAFAELFSTTRVQPAALGWMEGMRLEAGGSYQAAARIYLETLRSAGASMTAEGVAFLSSRAAAAYAAIADWDGLDAISSKTVQGASACTRTLAALDRGDSEKAAALFKTWSPGSARNGEEAGAGTAAPTPRAAHSPRSVPGQVHASAGLSDVVLLKALVALQIGYPPGAVRTEVLANAAAPAAVSDQPSSIRAGVKILGRDSRRSRGEVQISVQEGPAPMQPGQSSALAAALEEIRAEQQRLGARLALVAGEGMAATAPLLADSWLAALLCRSVEACLQGGSRQDLLRQLSSQLAQAAAGPSWQSRHLMGLGTTKMGGPDSAENSRLGTGGRAADVRPWLQAERVLRVAAGGGGGGSASEQLHSSCLLLDLAAAARRSGNEAVAARLLNRVAAQQISNQSGSENTGVLARATEAGMHQEIMLRVHMERLLLLGTDAADETHTVQAAALSQSLTAMGTERNTAEPLQTAEATGDHAFRAQCLNAAAAASAAPRGSVIAGKAKL</sequence>
<evidence type="ECO:0000313" key="3">
    <source>
        <dbReference type="Proteomes" id="UP000007264"/>
    </source>
</evidence>
<evidence type="ECO:0000256" key="1">
    <source>
        <dbReference type="SAM" id="MobiDB-lite"/>
    </source>
</evidence>
<dbReference type="OrthoDB" id="10065496at2759"/>
<dbReference type="GO" id="GO:0004674">
    <property type="term" value="F:protein serine/threonine kinase activity"/>
    <property type="evidence" value="ECO:0007669"/>
    <property type="project" value="InterPro"/>
</dbReference>
<feature type="region of interest" description="Disordered" evidence="1">
    <location>
        <begin position="864"/>
        <end position="889"/>
    </location>
</feature>
<dbReference type="InterPro" id="IPR031559">
    <property type="entry name" value="SMG1"/>
</dbReference>
<organism evidence="2 3">
    <name type="scientific">Coccomyxa subellipsoidea (strain C-169)</name>
    <name type="common">Green microalga</name>
    <dbReference type="NCBI Taxonomy" id="574566"/>
    <lineage>
        <taxon>Eukaryota</taxon>
        <taxon>Viridiplantae</taxon>
        <taxon>Chlorophyta</taxon>
        <taxon>core chlorophytes</taxon>
        <taxon>Trebouxiophyceae</taxon>
        <taxon>Trebouxiophyceae incertae sedis</taxon>
        <taxon>Coccomyxaceae</taxon>
        <taxon>Coccomyxa</taxon>
        <taxon>Coccomyxa subellipsoidea</taxon>
    </lineage>
</organism>